<evidence type="ECO:0000256" key="3">
    <source>
        <dbReference type="SAM" id="MobiDB-lite"/>
    </source>
</evidence>
<proteinExistence type="predicted"/>
<evidence type="ECO:0000256" key="1">
    <source>
        <dbReference type="ARBA" id="ARBA00022614"/>
    </source>
</evidence>
<dbReference type="InterPro" id="IPR032675">
    <property type="entry name" value="LRR_dom_sf"/>
</dbReference>
<keyword evidence="5" id="KW-1185">Reference proteome</keyword>
<protein>
    <submittedName>
        <fullName evidence="4">Uncharacterized protein</fullName>
    </submittedName>
</protein>
<dbReference type="SUPFAM" id="SSF52058">
    <property type="entry name" value="L domain-like"/>
    <property type="match status" value="1"/>
</dbReference>
<dbReference type="EMBL" id="JARBJD010000014">
    <property type="protein sequence ID" value="KAK2961885.1"/>
    <property type="molecule type" value="Genomic_DNA"/>
</dbReference>
<dbReference type="Gene3D" id="3.80.10.10">
    <property type="entry name" value="Ribonuclease Inhibitor"/>
    <property type="match status" value="1"/>
</dbReference>
<keyword evidence="2" id="KW-0677">Repeat</keyword>
<evidence type="ECO:0000313" key="5">
    <source>
        <dbReference type="Proteomes" id="UP001281761"/>
    </source>
</evidence>
<feature type="region of interest" description="Disordered" evidence="3">
    <location>
        <begin position="371"/>
        <end position="399"/>
    </location>
</feature>
<organism evidence="4 5">
    <name type="scientific">Blattamonas nauphoetae</name>
    <dbReference type="NCBI Taxonomy" id="2049346"/>
    <lineage>
        <taxon>Eukaryota</taxon>
        <taxon>Metamonada</taxon>
        <taxon>Preaxostyla</taxon>
        <taxon>Oxymonadida</taxon>
        <taxon>Blattamonas</taxon>
    </lineage>
</organism>
<dbReference type="PROSITE" id="PS51450">
    <property type="entry name" value="LRR"/>
    <property type="match status" value="1"/>
</dbReference>
<dbReference type="InterPro" id="IPR050216">
    <property type="entry name" value="LRR_domain-containing"/>
</dbReference>
<name>A0ABQ9YDP1_9EUKA</name>
<sequence length="399" mass="44554">MIYEKTGTGTHHGAVLCPLERLLLASHLLTSVPLLVSQFRKLFTLSPAGNEISELPRHFFRSLPNLSRLDLSFNELTHLPESIGSGNTKQISLDVSFNILTSLPHFLVDSNDSQHSSQFLSLRQRFFGTYTTHTPATPTLASPIALTLDGAGSRPYGFGGGMESLRCQSGHLIVSLNGFRVGGVENGMETGLDRPPWNRNTSLRVFHAEFIRCLLRRLGREKQEEKVEKEKEEWEKITSVSETEHEQQFVHVGNHIRAYRQQQDVKSPSSRNLFDKFFQTAKETIRKGSIKGQPPPGITTPLSPHPDLYVSPLSSPSSRSPGQDGRLFPTLARPTSLPSFASVHSSQQKHCKHSTLKQTFSDMSLLAWPRVVSEEDEQNESPLPIFTPPEKQSPVDSTR</sequence>
<dbReference type="PANTHER" id="PTHR48051:SF1">
    <property type="entry name" value="RAS SUPPRESSOR PROTEIN 1"/>
    <property type="match status" value="1"/>
</dbReference>
<keyword evidence="1" id="KW-0433">Leucine-rich repeat</keyword>
<dbReference type="InterPro" id="IPR003591">
    <property type="entry name" value="Leu-rich_rpt_typical-subtyp"/>
</dbReference>
<dbReference type="Proteomes" id="UP001281761">
    <property type="component" value="Unassembled WGS sequence"/>
</dbReference>
<accession>A0ABQ9YDP1</accession>
<dbReference type="PANTHER" id="PTHR48051">
    <property type="match status" value="1"/>
</dbReference>
<gene>
    <name evidence="4" type="ORF">BLNAU_3322</name>
</gene>
<evidence type="ECO:0000313" key="4">
    <source>
        <dbReference type="EMBL" id="KAK2961885.1"/>
    </source>
</evidence>
<comment type="caution">
    <text evidence="4">The sequence shown here is derived from an EMBL/GenBank/DDBJ whole genome shotgun (WGS) entry which is preliminary data.</text>
</comment>
<feature type="compositionally biased region" description="Low complexity" evidence="3">
    <location>
        <begin position="311"/>
        <end position="321"/>
    </location>
</feature>
<feature type="region of interest" description="Disordered" evidence="3">
    <location>
        <begin position="285"/>
        <end position="333"/>
    </location>
</feature>
<dbReference type="InterPro" id="IPR001611">
    <property type="entry name" value="Leu-rich_rpt"/>
</dbReference>
<reference evidence="4 5" key="1">
    <citation type="journal article" date="2022" name="bioRxiv">
        <title>Genomics of Preaxostyla Flagellates Illuminates Evolutionary Transitions and the Path Towards Mitochondrial Loss.</title>
        <authorList>
            <person name="Novak L.V.F."/>
            <person name="Treitli S.C."/>
            <person name="Pyrih J."/>
            <person name="Halakuc P."/>
            <person name="Pipaliya S.V."/>
            <person name="Vacek V."/>
            <person name="Brzon O."/>
            <person name="Soukal P."/>
            <person name="Eme L."/>
            <person name="Dacks J.B."/>
            <person name="Karnkowska A."/>
            <person name="Elias M."/>
            <person name="Hampl V."/>
        </authorList>
    </citation>
    <scope>NUCLEOTIDE SEQUENCE [LARGE SCALE GENOMIC DNA]</scope>
    <source>
        <strain evidence="4">NAU3</strain>
        <tissue evidence="4">Gut</tissue>
    </source>
</reference>
<evidence type="ECO:0000256" key="2">
    <source>
        <dbReference type="ARBA" id="ARBA00022737"/>
    </source>
</evidence>
<dbReference type="SMART" id="SM00369">
    <property type="entry name" value="LRR_TYP"/>
    <property type="match status" value="2"/>
</dbReference>